<evidence type="ECO:0000313" key="3">
    <source>
        <dbReference type="Proteomes" id="UP000244722"/>
    </source>
</evidence>
<feature type="compositionally biased region" description="Polar residues" evidence="1">
    <location>
        <begin position="438"/>
        <end position="449"/>
    </location>
</feature>
<dbReference type="InterPro" id="IPR011009">
    <property type="entry name" value="Kinase-like_dom_sf"/>
</dbReference>
<sequence>MTQSELAEWYKLETEFFQDHVRHTRYVEKEKNRYRRGNSTPGVSASSISKSGEPQAAINTPEGDLTKHIGSPLEGSKSYDINIFIVSMSPVRVKLGDFGISKRIQPQDTTTFHTQASTQIYGAPEVLGSGSNSEISCHGNSPQGTKNLVTTGNCPFPKINQRVITSNRQCWNFIPKAHAPNTAWRLHYRGRCTGQCVVGGFKSDNEDRRDQDETAQNRDEKHSGKKRRSRRNPTTQDNSKHAPGDVALKANPGLQSGSEPTASKDAGEKTDPRYSTTMSLKPPTSSPPMPNPHHGNSPQLAPGTNGRIGHTLKNEASAPILDAPKKRIAHPQVHPAGRAGSNQSPRAVWEDQGIKSCKTLRLMPVGGGAVENTSNGSNTHQNSNTGPNPNRNPNTGSNLSQNNISSNSNENPATGSNPNRNPNVNPNAVPNHNPNSNTGPNPNQNPIVG</sequence>
<evidence type="ECO:0000313" key="2">
    <source>
        <dbReference type="EMBL" id="PUU76164.1"/>
    </source>
</evidence>
<reference evidence="2 3" key="1">
    <citation type="submission" date="2017-04" db="EMBL/GenBank/DDBJ databases">
        <title>Draft genome sequence of Tuber borchii Vittad., a whitish edible truffle.</title>
        <authorList>
            <consortium name="DOE Joint Genome Institute"/>
            <person name="Murat C."/>
            <person name="Kuo A."/>
            <person name="Barry K.W."/>
            <person name="Clum A."/>
            <person name="Dockter R.B."/>
            <person name="Fauchery L."/>
            <person name="Iotti M."/>
            <person name="Kohler A."/>
            <person name="Labutti K."/>
            <person name="Lindquist E.A."/>
            <person name="Lipzen A."/>
            <person name="Ohm R.A."/>
            <person name="Wang M."/>
            <person name="Grigoriev I.V."/>
            <person name="Zambonelli A."/>
            <person name="Martin F.M."/>
        </authorList>
    </citation>
    <scope>NUCLEOTIDE SEQUENCE [LARGE SCALE GENOMIC DNA]</scope>
    <source>
        <strain evidence="2 3">Tbo3840</strain>
    </source>
</reference>
<feature type="compositionally biased region" description="Polar residues" evidence="1">
    <location>
        <begin position="371"/>
        <end position="381"/>
    </location>
</feature>
<evidence type="ECO:0008006" key="4">
    <source>
        <dbReference type="Google" id="ProtNLM"/>
    </source>
</evidence>
<gene>
    <name evidence="2" type="ORF">B9Z19DRAFT_1130111</name>
</gene>
<feature type="compositionally biased region" description="Low complexity" evidence="1">
    <location>
        <begin position="382"/>
        <end position="437"/>
    </location>
</feature>
<dbReference type="EMBL" id="NESQ01000198">
    <property type="protein sequence ID" value="PUU76164.1"/>
    <property type="molecule type" value="Genomic_DNA"/>
</dbReference>
<comment type="caution">
    <text evidence="2">The sequence shown here is derived from an EMBL/GenBank/DDBJ whole genome shotgun (WGS) entry which is preliminary data.</text>
</comment>
<dbReference type="Gene3D" id="1.10.510.10">
    <property type="entry name" value="Transferase(Phosphotransferase) domain 1"/>
    <property type="match status" value="1"/>
</dbReference>
<keyword evidence="3" id="KW-1185">Reference proteome</keyword>
<dbReference type="STRING" id="42251.A0A2T6ZL69"/>
<dbReference type="OrthoDB" id="10252171at2759"/>
<protein>
    <recommendedName>
        <fullName evidence="4">Protein kinase domain-containing protein</fullName>
    </recommendedName>
</protein>
<feature type="region of interest" description="Disordered" evidence="1">
    <location>
        <begin position="32"/>
        <end position="71"/>
    </location>
</feature>
<feature type="region of interest" description="Disordered" evidence="1">
    <location>
        <begin position="199"/>
        <end position="449"/>
    </location>
</feature>
<feature type="compositionally biased region" description="Polar residues" evidence="1">
    <location>
        <begin position="37"/>
        <end position="52"/>
    </location>
</feature>
<proteinExistence type="predicted"/>
<organism evidence="2 3">
    <name type="scientific">Tuber borchii</name>
    <name type="common">White truffle</name>
    <dbReference type="NCBI Taxonomy" id="42251"/>
    <lineage>
        <taxon>Eukaryota</taxon>
        <taxon>Fungi</taxon>
        <taxon>Dikarya</taxon>
        <taxon>Ascomycota</taxon>
        <taxon>Pezizomycotina</taxon>
        <taxon>Pezizomycetes</taxon>
        <taxon>Pezizales</taxon>
        <taxon>Tuberaceae</taxon>
        <taxon>Tuber</taxon>
    </lineage>
</organism>
<dbReference type="Proteomes" id="UP000244722">
    <property type="component" value="Unassembled WGS sequence"/>
</dbReference>
<evidence type="ECO:0000256" key="1">
    <source>
        <dbReference type="SAM" id="MobiDB-lite"/>
    </source>
</evidence>
<dbReference type="AlphaFoldDB" id="A0A2T6ZL69"/>
<name>A0A2T6ZL69_TUBBO</name>
<dbReference type="SUPFAM" id="SSF56112">
    <property type="entry name" value="Protein kinase-like (PK-like)"/>
    <property type="match status" value="1"/>
</dbReference>
<accession>A0A2T6ZL69</accession>
<feature type="compositionally biased region" description="Basic and acidic residues" evidence="1">
    <location>
        <begin position="203"/>
        <end position="222"/>
    </location>
</feature>